<evidence type="ECO:0000313" key="2">
    <source>
        <dbReference type="EMBL" id="SFB03930.1"/>
    </source>
</evidence>
<protein>
    <submittedName>
        <fullName evidence="2">Ribosomal-protein-alanine N-acetyltransferase</fullName>
    </submittedName>
</protein>
<name>A0A1I0XUI9_9CLOT</name>
<dbReference type="EMBL" id="FOKI01000009">
    <property type="protein sequence ID" value="SFB03930.1"/>
    <property type="molecule type" value="Genomic_DNA"/>
</dbReference>
<keyword evidence="3" id="KW-1185">Reference proteome</keyword>
<feature type="domain" description="N-acetyltransferase" evidence="1">
    <location>
        <begin position="5"/>
        <end position="62"/>
    </location>
</feature>
<evidence type="ECO:0000313" key="3">
    <source>
        <dbReference type="Proteomes" id="UP000198619"/>
    </source>
</evidence>
<reference evidence="2 3" key="1">
    <citation type="submission" date="2016-10" db="EMBL/GenBank/DDBJ databases">
        <authorList>
            <person name="de Groot N.N."/>
        </authorList>
    </citation>
    <scope>NUCLEOTIDE SEQUENCE [LARGE SCALE GENOMIC DNA]</scope>
    <source>
        <strain evidence="2 3">DSM 12271</strain>
    </source>
</reference>
<dbReference type="SUPFAM" id="SSF55729">
    <property type="entry name" value="Acyl-CoA N-acyltransferases (Nat)"/>
    <property type="match status" value="1"/>
</dbReference>
<dbReference type="Pfam" id="PF13302">
    <property type="entry name" value="Acetyltransf_3"/>
    <property type="match status" value="1"/>
</dbReference>
<dbReference type="Gene3D" id="3.40.630.30">
    <property type="match status" value="1"/>
</dbReference>
<organism evidence="2 3">
    <name type="scientific">Clostridium frigidicarnis</name>
    <dbReference type="NCBI Taxonomy" id="84698"/>
    <lineage>
        <taxon>Bacteria</taxon>
        <taxon>Bacillati</taxon>
        <taxon>Bacillota</taxon>
        <taxon>Clostridia</taxon>
        <taxon>Eubacteriales</taxon>
        <taxon>Clostridiaceae</taxon>
        <taxon>Clostridium</taxon>
    </lineage>
</organism>
<evidence type="ECO:0000259" key="1">
    <source>
        <dbReference type="Pfam" id="PF13302"/>
    </source>
</evidence>
<dbReference type="InterPro" id="IPR016181">
    <property type="entry name" value="Acyl_CoA_acyltransferase"/>
</dbReference>
<dbReference type="InterPro" id="IPR000182">
    <property type="entry name" value="GNAT_dom"/>
</dbReference>
<accession>A0A1I0XUI9</accession>
<dbReference type="Proteomes" id="UP000198619">
    <property type="component" value="Unassembled WGS sequence"/>
</dbReference>
<sequence>MWLGIGKRKSPDDVKDMMKNFKKHWVENNYGVWAVINRDTNELIGHCGFNILEDTKETELLYYKLNLDKSLL</sequence>
<keyword evidence="2" id="KW-0808">Transferase</keyword>
<dbReference type="GO" id="GO:0016747">
    <property type="term" value="F:acyltransferase activity, transferring groups other than amino-acyl groups"/>
    <property type="evidence" value="ECO:0007669"/>
    <property type="project" value="InterPro"/>
</dbReference>
<proteinExistence type="predicted"/>
<gene>
    <name evidence="2" type="ORF">SAMN04488528_1009141</name>
</gene>
<dbReference type="AlphaFoldDB" id="A0A1I0XUI9"/>
<dbReference type="STRING" id="84698.SAMN04488528_1009141"/>